<dbReference type="Proteomes" id="UP001642484">
    <property type="component" value="Unassembled WGS sequence"/>
</dbReference>
<evidence type="ECO:0000256" key="12">
    <source>
        <dbReference type="SAM" id="SignalP"/>
    </source>
</evidence>
<comment type="subcellular location">
    <subcellularLocation>
        <location evidence="1">Membrane</location>
        <topology evidence="1">Single-pass membrane protein</topology>
    </subcellularLocation>
</comment>
<evidence type="ECO:0000313" key="14">
    <source>
        <dbReference type="EMBL" id="CAK9000872.1"/>
    </source>
</evidence>
<keyword evidence="8" id="KW-0675">Receptor</keyword>
<evidence type="ECO:0000256" key="8">
    <source>
        <dbReference type="ARBA" id="ARBA00023170"/>
    </source>
</evidence>
<name>A0ABP0IE48_9DINO</name>
<feature type="transmembrane region" description="Helical" evidence="11">
    <location>
        <begin position="820"/>
        <end position="847"/>
    </location>
</feature>
<evidence type="ECO:0000259" key="13">
    <source>
        <dbReference type="Pfam" id="PF23598"/>
    </source>
</evidence>
<keyword evidence="4 12" id="KW-0732">Signal</keyword>
<dbReference type="InterPro" id="IPR032675">
    <property type="entry name" value="LRR_dom_sf"/>
</dbReference>
<dbReference type="PANTHER" id="PTHR27000:SF642">
    <property type="entry name" value="INACTIVE LEUCINE-RICH REPEAT RECEPTOR KINASE XIAO-RELATED"/>
    <property type="match status" value="1"/>
</dbReference>
<evidence type="ECO:0000256" key="1">
    <source>
        <dbReference type="ARBA" id="ARBA00004167"/>
    </source>
</evidence>
<keyword evidence="6 11" id="KW-1133">Transmembrane helix</keyword>
<dbReference type="Pfam" id="PF00560">
    <property type="entry name" value="LRR_1"/>
    <property type="match status" value="1"/>
</dbReference>
<keyword evidence="3 11" id="KW-0812">Transmembrane</keyword>
<dbReference type="InterPro" id="IPR001611">
    <property type="entry name" value="Leu-rich_rpt"/>
</dbReference>
<feature type="transmembrane region" description="Helical" evidence="11">
    <location>
        <begin position="1190"/>
        <end position="1208"/>
    </location>
</feature>
<evidence type="ECO:0000256" key="2">
    <source>
        <dbReference type="ARBA" id="ARBA00022614"/>
    </source>
</evidence>
<dbReference type="SUPFAM" id="SSF52047">
    <property type="entry name" value="RNI-like"/>
    <property type="match status" value="1"/>
</dbReference>
<accession>A0ABP0IE48</accession>
<comment type="caution">
    <text evidence="14">The sequence shown here is derived from an EMBL/GenBank/DDBJ whole genome shotgun (WGS) entry which is preliminary data.</text>
</comment>
<dbReference type="InterPro" id="IPR055414">
    <property type="entry name" value="LRR_R13L4/SHOC2-like"/>
</dbReference>
<gene>
    <name evidence="14" type="ORF">CCMP2556_LOCUS6237</name>
</gene>
<dbReference type="PANTHER" id="PTHR27000">
    <property type="entry name" value="LEUCINE-RICH REPEAT RECEPTOR-LIKE PROTEIN KINASE FAMILY PROTEIN-RELATED"/>
    <property type="match status" value="1"/>
</dbReference>
<dbReference type="Pfam" id="PF23598">
    <property type="entry name" value="LRR_14"/>
    <property type="match status" value="1"/>
</dbReference>
<feature type="transmembrane region" description="Helical" evidence="11">
    <location>
        <begin position="1077"/>
        <end position="1093"/>
    </location>
</feature>
<sequence>RQRICGSDQESHRAGMRLTCPTISILLILTNFTKACLSHNASDETVLLKVLVGFGFKKSLGCLESWVRCNDQGQAVFLDLTRRVRRRDDLDDGQFVHIPKELGELQALEWLYLDQNRLAGTIPPELGMLQSLKSLDLTENNLEGHLPEELGQLENLTWLSLSLNRFSGKIPESFGNLWNLEVLDLRRNAFSGEVRKSLGRLSQLERLRLNHNHLEGRIPQELGQLKNLKELLLQQNCFNGELPAELGNLQALQTLMISENQLQGQIPKELGQMAVLKYLILSQNQLSGHIPRELGHLSKLKRLNLYGNNLTGKIPPELGHPPEFYWLFLDRNNLQGEIPPELGRLKSLQRLSLGKNQLSGQIPTSLSHLKQLKWLNLCQNQLTGTIPEELGNMRNLRWLHLDGNHLSGSIPKALEDLVWLTALDLSHNRFTRISVNFTKLLHLQTLDLSRNLLSGELPAMQPGTEQVDLSRNNFIGNLTWTEAFCTKGEAKQRKRENVADGEKGRRRGKKRATKNRRFRKRKRRKKSAEAAREKRTGLQGLRLNHNSFTGKIPACLMQLNSLKHLSLNNNRLHGRIPAINATQLVVLALHRNDLSGAVPESLQNLSHLAVLTLHENSLDGAIGPLKLTSPCIDNDKMNVRGFGCSVLRLILRPRQSPGNETDCSPLQASPSASQDEAQSQKLLSAEEMELVKRNCPDLCKTCQNGEPAKATFHHNRFSCELPESISEGVATYATVVMGNMVGHGQRLNVSWISAEENFAFLYYSPRIWSAQVTVISSILAMALGAVVFHQQFRSFWKSSQRMLQSTPATPGPRVVASNLVLLKVASCTVLLACPLLLVCLLGTGYYTCAPPLSQITVANLKDNDHRIDLAVLLLWSAMLFLFRSIPASMPKCCRLQTDIANILSVRAVLVRVAAWFVWVCIVILLSLPSILFAVAQAVPANAAGLNEKVLSWIHRAAPYLIVLIELLLAHPLSTKYSARSGIEADRLLMTFRLSSAWFMSLLATAFLHENCFAGWKLFWVVCQESSAEHEAFNWKLWSQEILFAKKDMCRLGERWWVDGRCTRSIVDGLTPLLLKKLLVRSVVVPLVLLPLWYSSRLDTSCAPLNAQKGRHLRLLGGLKVTGSLVPLRQTALLTTFMEVLFFWSPLIPLLSLCILSATAANFFLFDVGIRSFNVQVPLDAMNQSATLSRSYMTLALAASCCFQLWHAFGAKMYGRYTLLAVHIALMGPWARCILPLKMARRFFWADLEGAGSPAGMTIELGDAAAK</sequence>
<keyword evidence="7 11" id="KW-0472">Membrane</keyword>
<evidence type="ECO:0000313" key="15">
    <source>
        <dbReference type="Proteomes" id="UP001642484"/>
    </source>
</evidence>
<feature type="transmembrane region" description="Helical" evidence="11">
    <location>
        <begin position="867"/>
        <end position="887"/>
    </location>
</feature>
<dbReference type="InterPro" id="IPR003591">
    <property type="entry name" value="Leu-rich_rpt_typical-subtyp"/>
</dbReference>
<keyword evidence="5" id="KW-0677">Repeat</keyword>
<feature type="chain" id="PRO_5047044463" description="Disease resistance R13L4/SHOC-2-like LRR domain-containing protein" evidence="12">
    <location>
        <begin position="36"/>
        <end position="1266"/>
    </location>
</feature>
<feature type="domain" description="Disease resistance R13L4/SHOC-2-like LRR" evidence="13">
    <location>
        <begin position="100"/>
        <end position="233"/>
    </location>
</feature>
<dbReference type="EMBL" id="CAXAMN010002703">
    <property type="protein sequence ID" value="CAK9000872.1"/>
    <property type="molecule type" value="Genomic_DNA"/>
</dbReference>
<feature type="region of interest" description="Disordered" evidence="10">
    <location>
        <begin position="491"/>
        <end position="538"/>
    </location>
</feature>
<keyword evidence="2" id="KW-0433">Leucine-rich repeat</keyword>
<feature type="transmembrane region" description="Helical" evidence="11">
    <location>
        <begin position="767"/>
        <end position="788"/>
    </location>
</feature>
<evidence type="ECO:0000256" key="7">
    <source>
        <dbReference type="ARBA" id="ARBA00023136"/>
    </source>
</evidence>
<protein>
    <recommendedName>
        <fullName evidence="13">Disease resistance R13L4/SHOC-2-like LRR domain-containing protein</fullName>
    </recommendedName>
</protein>
<feature type="compositionally biased region" description="Basic and acidic residues" evidence="10">
    <location>
        <begin position="527"/>
        <end position="536"/>
    </location>
</feature>
<feature type="compositionally biased region" description="Basic residues" evidence="10">
    <location>
        <begin position="504"/>
        <end position="526"/>
    </location>
</feature>
<organism evidence="14 15">
    <name type="scientific">Durusdinium trenchii</name>
    <dbReference type="NCBI Taxonomy" id="1381693"/>
    <lineage>
        <taxon>Eukaryota</taxon>
        <taxon>Sar</taxon>
        <taxon>Alveolata</taxon>
        <taxon>Dinophyceae</taxon>
        <taxon>Suessiales</taxon>
        <taxon>Symbiodiniaceae</taxon>
        <taxon>Durusdinium</taxon>
    </lineage>
</organism>
<keyword evidence="9" id="KW-0325">Glycoprotein</keyword>
<evidence type="ECO:0000256" key="4">
    <source>
        <dbReference type="ARBA" id="ARBA00022729"/>
    </source>
</evidence>
<dbReference type="Gene3D" id="3.80.10.10">
    <property type="entry name" value="Ribonuclease Inhibitor"/>
    <property type="match status" value="5"/>
</dbReference>
<feature type="transmembrane region" description="Helical" evidence="11">
    <location>
        <begin position="1149"/>
        <end position="1169"/>
    </location>
</feature>
<evidence type="ECO:0000256" key="10">
    <source>
        <dbReference type="SAM" id="MobiDB-lite"/>
    </source>
</evidence>
<keyword evidence="15" id="KW-1185">Reference proteome</keyword>
<evidence type="ECO:0000256" key="6">
    <source>
        <dbReference type="ARBA" id="ARBA00022989"/>
    </source>
</evidence>
<dbReference type="SMART" id="SM00369">
    <property type="entry name" value="LRR_TYP"/>
    <property type="match status" value="11"/>
</dbReference>
<evidence type="ECO:0000256" key="5">
    <source>
        <dbReference type="ARBA" id="ARBA00022737"/>
    </source>
</evidence>
<evidence type="ECO:0000256" key="3">
    <source>
        <dbReference type="ARBA" id="ARBA00022692"/>
    </source>
</evidence>
<feature type="transmembrane region" description="Helical" evidence="11">
    <location>
        <begin position="908"/>
        <end position="932"/>
    </location>
</feature>
<feature type="transmembrane region" description="Helical" evidence="11">
    <location>
        <begin position="1214"/>
        <end position="1234"/>
    </location>
</feature>
<feature type="transmembrane region" description="Helical" evidence="11">
    <location>
        <begin position="952"/>
        <end position="969"/>
    </location>
</feature>
<feature type="signal peptide" evidence="12">
    <location>
        <begin position="1"/>
        <end position="35"/>
    </location>
</feature>
<dbReference type="SUPFAM" id="SSF52058">
    <property type="entry name" value="L domain-like"/>
    <property type="match status" value="2"/>
</dbReference>
<evidence type="ECO:0000256" key="9">
    <source>
        <dbReference type="ARBA" id="ARBA00023180"/>
    </source>
</evidence>
<proteinExistence type="predicted"/>
<dbReference type="Pfam" id="PF13855">
    <property type="entry name" value="LRR_8"/>
    <property type="match status" value="2"/>
</dbReference>
<evidence type="ECO:0000256" key="11">
    <source>
        <dbReference type="SAM" id="Phobius"/>
    </source>
</evidence>
<feature type="region of interest" description="Disordered" evidence="10">
    <location>
        <begin position="656"/>
        <end position="679"/>
    </location>
</feature>
<reference evidence="14 15" key="1">
    <citation type="submission" date="2024-02" db="EMBL/GenBank/DDBJ databases">
        <authorList>
            <person name="Chen Y."/>
            <person name="Shah S."/>
            <person name="Dougan E. K."/>
            <person name="Thang M."/>
            <person name="Chan C."/>
        </authorList>
    </citation>
    <scope>NUCLEOTIDE SEQUENCE [LARGE SCALE GENOMIC DNA]</scope>
</reference>
<feature type="non-terminal residue" evidence="14">
    <location>
        <position position="1"/>
    </location>
</feature>
<feature type="compositionally biased region" description="Basic and acidic residues" evidence="10">
    <location>
        <begin position="491"/>
        <end position="503"/>
    </location>
</feature>